<evidence type="ECO:0000313" key="2">
    <source>
        <dbReference type="EMBL" id="MEA5445256.1"/>
    </source>
</evidence>
<accession>A0AAP6MMG1</accession>
<organism evidence="2 3">
    <name type="scientific">Natronospira elongata</name>
    <dbReference type="NCBI Taxonomy" id="3110268"/>
    <lineage>
        <taxon>Bacteria</taxon>
        <taxon>Pseudomonadati</taxon>
        <taxon>Pseudomonadota</taxon>
        <taxon>Gammaproteobacteria</taxon>
        <taxon>Natronospirales</taxon>
        <taxon>Natronospiraceae</taxon>
        <taxon>Natronospira</taxon>
    </lineage>
</organism>
<name>A0AAP6MMG1_9GAMM</name>
<reference evidence="2 3" key="1">
    <citation type="submission" date="2023-12" db="EMBL/GenBank/DDBJ databases">
        <title>Whole-genome sequencing of halo(alkali)philic microorganisms from hypersaline lakes.</title>
        <authorList>
            <person name="Sorokin D.Y."/>
            <person name="Merkel A.Y."/>
            <person name="Messina E."/>
            <person name="Yakimov M."/>
        </authorList>
    </citation>
    <scope>NUCLEOTIDE SEQUENCE [LARGE SCALE GENOMIC DNA]</scope>
    <source>
        <strain evidence="2 3">AB-CW1</strain>
    </source>
</reference>
<dbReference type="InterPro" id="IPR010898">
    <property type="entry name" value="Hpre_diP_synth_I"/>
</dbReference>
<dbReference type="EMBL" id="JAYGII010000007">
    <property type="protein sequence ID" value="MEA5445256.1"/>
    <property type="molecule type" value="Genomic_DNA"/>
</dbReference>
<dbReference type="PIRSF" id="PIRSF027391">
    <property type="entry name" value="Hpre_diP_synt_I"/>
    <property type="match status" value="1"/>
</dbReference>
<sequence length="180" mass="18624">MTASTSEQDRLVVGLAALAVIIHVLETAIPSPVPGLRPGLANVITLVVLFRYGLAMAAWVNLLRVVGGSLLIGTFLAPAFLLSLVGALAVLLSLAVVRPLLRLGLSPIGSGALASVAHVGGQLLIVRLLLIPHDGLWLLAPWLMIAALPLGIFTGMIASETLKQLETTPKGGRTASHATD</sequence>
<evidence type="ECO:0000256" key="1">
    <source>
        <dbReference type="SAM" id="Phobius"/>
    </source>
</evidence>
<feature type="transmembrane region" description="Helical" evidence="1">
    <location>
        <begin position="108"/>
        <end position="130"/>
    </location>
</feature>
<feature type="transmembrane region" description="Helical" evidence="1">
    <location>
        <begin position="70"/>
        <end position="96"/>
    </location>
</feature>
<dbReference type="AlphaFoldDB" id="A0AAP6MMG1"/>
<keyword evidence="1" id="KW-1133">Transmembrane helix</keyword>
<dbReference type="RefSeq" id="WP_346050883.1">
    <property type="nucleotide sequence ID" value="NZ_JAYGII010000007.1"/>
</dbReference>
<keyword evidence="1" id="KW-0472">Membrane</keyword>
<comment type="caution">
    <text evidence="2">The sequence shown here is derived from an EMBL/GenBank/DDBJ whole genome shotgun (WGS) entry which is preliminary data.</text>
</comment>
<gene>
    <name evidence="2" type="ORF">VCB98_05435</name>
</gene>
<proteinExistence type="predicted"/>
<dbReference type="Proteomes" id="UP001302316">
    <property type="component" value="Unassembled WGS sequence"/>
</dbReference>
<keyword evidence="3" id="KW-1185">Reference proteome</keyword>
<keyword evidence="1" id="KW-0812">Transmembrane</keyword>
<protein>
    <submittedName>
        <fullName evidence="2">Gx transporter family protein</fullName>
    </submittedName>
</protein>
<dbReference type="Pfam" id="PF07456">
    <property type="entry name" value="Hpre_diP_synt_I"/>
    <property type="match status" value="1"/>
</dbReference>
<feature type="transmembrane region" description="Helical" evidence="1">
    <location>
        <begin position="43"/>
        <end position="63"/>
    </location>
</feature>
<dbReference type="InterPro" id="IPR014535">
    <property type="entry name" value="Hpre_diP_synt_I"/>
</dbReference>
<evidence type="ECO:0000313" key="3">
    <source>
        <dbReference type="Proteomes" id="UP001302316"/>
    </source>
</evidence>
<feature type="transmembrane region" description="Helical" evidence="1">
    <location>
        <begin position="137"/>
        <end position="158"/>
    </location>
</feature>